<keyword evidence="4" id="KW-1133">Transmembrane helix</keyword>
<dbReference type="Pfam" id="PF00990">
    <property type="entry name" value="GGDEF"/>
    <property type="match status" value="1"/>
</dbReference>
<dbReference type="EMBL" id="CP003380">
    <property type="protein sequence ID" value="AFJ01324.1"/>
    <property type="molecule type" value="Genomic_DNA"/>
</dbReference>
<keyword evidence="4" id="KW-0812">Transmembrane</keyword>
<dbReference type="PROSITE" id="PS50887">
    <property type="entry name" value="GGDEF"/>
    <property type="match status" value="1"/>
</dbReference>
<dbReference type="SMART" id="SM00267">
    <property type="entry name" value="GGDEF"/>
    <property type="match status" value="1"/>
</dbReference>
<accession>I1YEI1</accession>
<dbReference type="PANTHER" id="PTHR45138">
    <property type="entry name" value="REGULATORY COMPONENTS OF SENSORY TRANSDUCTION SYSTEM"/>
    <property type="match status" value="1"/>
</dbReference>
<feature type="transmembrane region" description="Helical" evidence="4">
    <location>
        <begin position="215"/>
        <end position="235"/>
    </location>
</feature>
<proteinExistence type="predicted"/>
<dbReference type="OrthoDB" id="5621267at2"/>
<dbReference type="Proteomes" id="UP000009145">
    <property type="component" value="Chromosome"/>
</dbReference>
<dbReference type="CDD" id="cd01949">
    <property type="entry name" value="GGDEF"/>
    <property type="match status" value="1"/>
</dbReference>
<dbReference type="KEGG" id="mec:Q7C_143"/>
<protein>
    <recommendedName>
        <fullName evidence="2">diguanylate cyclase</fullName>
        <ecNumber evidence="2">2.7.7.65</ecNumber>
    </recommendedName>
</protein>
<feature type="domain" description="GGDEF" evidence="5">
    <location>
        <begin position="579"/>
        <end position="713"/>
    </location>
</feature>
<feature type="transmembrane region" description="Helical" evidence="4">
    <location>
        <begin position="189"/>
        <end position="208"/>
    </location>
</feature>
<organism evidence="6 7">
    <name type="scientific">Methylophaga frappieri (strain ATCC BAA-2434 / DSM 25690 / JAM7)</name>
    <dbReference type="NCBI Taxonomy" id="754477"/>
    <lineage>
        <taxon>Bacteria</taxon>
        <taxon>Pseudomonadati</taxon>
        <taxon>Pseudomonadota</taxon>
        <taxon>Gammaproteobacteria</taxon>
        <taxon>Thiotrichales</taxon>
        <taxon>Piscirickettsiaceae</taxon>
        <taxon>Methylophaga</taxon>
    </lineage>
</organism>
<evidence type="ECO:0000313" key="7">
    <source>
        <dbReference type="Proteomes" id="UP000009145"/>
    </source>
</evidence>
<evidence type="ECO:0000256" key="3">
    <source>
        <dbReference type="ARBA" id="ARBA00034247"/>
    </source>
</evidence>
<dbReference type="SUPFAM" id="SSF55073">
    <property type="entry name" value="Nucleotide cyclase"/>
    <property type="match status" value="1"/>
</dbReference>
<dbReference type="NCBIfam" id="TIGR00254">
    <property type="entry name" value="GGDEF"/>
    <property type="match status" value="1"/>
</dbReference>
<feature type="transmembrane region" description="Helical" evidence="4">
    <location>
        <begin position="337"/>
        <end position="359"/>
    </location>
</feature>
<reference evidence="6 7" key="1">
    <citation type="journal article" date="2012" name="J. Bacteriol.">
        <title>Complete genome sequences of Methylophaga sp. strain JAM1 and Methylophaga sp. strain JAM7.</title>
        <authorList>
            <person name="Villeneuve C."/>
            <person name="Martineau C."/>
            <person name="Mauffrey F."/>
            <person name="Villemur R."/>
        </authorList>
    </citation>
    <scope>NUCLEOTIDE SEQUENCE [LARGE SCALE GENOMIC DNA]</scope>
    <source>
        <strain evidence="6 7">JAM7</strain>
    </source>
</reference>
<gene>
    <name evidence="6" type="ordered locus">Q7C_143</name>
</gene>
<sequence precursor="true">MWLPCLIWAGSEGRLKAGLCCLGWLCLLTSTLSWAAPPERQVLSQQPWYYQWGDVSAASVHTDNQNWQSLTFPANPPDRNGEAFLWLKTTLPTHHFQEPVIYITSVDLTIAAYLDGQKIYQFGEVTADSAPQFIGWPWHEIPLPPDAAGKTLTLKIFSDYTEIGLWGDIWLTERSDLHLHLIRDGFDELLIAGFLLLLGITALIFAFMRRENGGFFYLGCFALVTAGNLLGESQLLQLIASAPLLKVYLAAMCYFLTPVFIAMLLSHWCQRSDQWAFRTLALIHVLFLSIALGLSLSGLVNLSIFYPAFDLLFIVTCILMTGLALHHYRQYKFEQRMVMLAFFIYAAFLFADMLIAHGFTPWVDFPLALGALLFALIVSMVSLSHFKQLQTALERMNNDLESHVMARTAELQGYVDREMERSQQLLRINEFSLRLEQLIGKMQQCNEVQTATRLVCEGIHEVFKPWVFRAQPVGTLSRSERPQGRHHRIVVIDDLQGHKVPHLIISNDERLTQDQESAQVISGFMNRVTERLGITLSSIRLRENLQKMSFEDALTGLKNRRYLDDALPREYQLAQRYQQPLSVMMCDIDFFKNFNDTFGHEAGDMALRSVATQMLEHFRETDIPCRYGGEEFVVLMPGASAQAAYNRARDLLLKIAARKISYQGRDLAALTLSIGIACWRGVGDLPEDLLLQADKTLYRAKMAGRNCIEMAVFPPSESDH</sequence>
<keyword evidence="4" id="KW-0472">Membrane</keyword>
<dbReference type="PATRIC" id="fig|754477.3.peg.143"/>
<dbReference type="GO" id="GO:0005886">
    <property type="term" value="C:plasma membrane"/>
    <property type="evidence" value="ECO:0007669"/>
    <property type="project" value="TreeGrafter"/>
</dbReference>
<dbReference type="InterPro" id="IPR011623">
    <property type="entry name" value="7TMR_DISM_rcpt_extracell_dom1"/>
</dbReference>
<evidence type="ECO:0000313" key="6">
    <source>
        <dbReference type="EMBL" id="AFJ01324.1"/>
    </source>
</evidence>
<dbReference type="eggNOG" id="COG3706">
    <property type="taxonomic scope" value="Bacteria"/>
</dbReference>
<dbReference type="InterPro" id="IPR029787">
    <property type="entry name" value="Nucleotide_cyclase"/>
</dbReference>
<dbReference type="GO" id="GO:1902201">
    <property type="term" value="P:negative regulation of bacterial-type flagellum-dependent cell motility"/>
    <property type="evidence" value="ECO:0007669"/>
    <property type="project" value="TreeGrafter"/>
</dbReference>
<dbReference type="InterPro" id="IPR000160">
    <property type="entry name" value="GGDEF_dom"/>
</dbReference>
<dbReference type="GO" id="GO:0052621">
    <property type="term" value="F:diguanylate cyclase activity"/>
    <property type="evidence" value="ECO:0007669"/>
    <property type="project" value="UniProtKB-EC"/>
</dbReference>
<name>I1YEI1_METFJ</name>
<dbReference type="AlphaFoldDB" id="I1YEI1"/>
<comment type="cofactor">
    <cofactor evidence="1">
        <name>Mg(2+)</name>
        <dbReference type="ChEBI" id="CHEBI:18420"/>
    </cofactor>
</comment>
<dbReference type="InterPro" id="IPR050469">
    <property type="entry name" value="Diguanylate_Cyclase"/>
</dbReference>
<dbReference type="Pfam" id="PF07695">
    <property type="entry name" value="7TMR-DISM_7TM"/>
    <property type="match status" value="1"/>
</dbReference>
<evidence type="ECO:0000256" key="1">
    <source>
        <dbReference type="ARBA" id="ARBA00001946"/>
    </source>
</evidence>
<dbReference type="RefSeq" id="WP_014702774.1">
    <property type="nucleotide sequence ID" value="NC_017856.1"/>
</dbReference>
<feature type="transmembrane region" description="Helical" evidence="4">
    <location>
        <begin position="304"/>
        <end position="325"/>
    </location>
</feature>
<keyword evidence="7" id="KW-1185">Reference proteome</keyword>
<dbReference type="Gene3D" id="3.30.70.270">
    <property type="match status" value="1"/>
</dbReference>
<dbReference type="InterPro" id="IPR043128">
    <property type="entry name" value="Rev_trsase/Diguanyl_cyclase"/>
</dbReference>
<dbReference type="GO" id="GO:0043709">
    <property type="term" value="P:cell adhesion involved in single-species biofilm formation"/>
    <property type="evidence" value="ECO:0007669"/>
    <property type="project" value="TreeGrafter"/>
</dbReference>
<evidence type="ECO:0000259" key="5">
    <source>
        <dbReference type="PROSITE" id="PS50887"/>
    </source>
</evidence>
<evidence type="ECO:0000256" key="4">
    <source>
        <dbReference type="SAM" id="Phobius"/>
    </source>
</evidence>
<evidence type="ECO:0000256" key="2">
    <source>
        <dbReference type="ARBA" id="ARBA00012528"/>
    </source>
</evidence>
<dbReference type="STRING" id="754477.Q7C_143"/>
<dbReference type="EC" id="2.7.7.65" evidence="2"/>
<feature type="transmembrane region" description="Helical" evidence="4">
    <location>
        <begin position="365"/>
        <end position="386"/>
    </location>
</feature>
<dbReference type="PANTHER" id="PTHR45138:SF9">
    <property type="entry name" value="DIGUANYLATE CYCLASE DGCM-RELATED"/>
    <property type="match status" value="1"/>
</dbReference>
<feature type="transmembrane region" description="Helical" evidence="4">
    <location>
        <begin position="277"/>
        <end position="298"/>
    </location>
</feature>
<comment type="catalytic activity">
    <reaction evidence="3">
        <text>2 GTP = 3',3'-c-di-GMP + 2 diphosphate</text>
        <dbReference type="Rhea" id="RHEA:24898"/>
        <dbReference type="ChEBI" id="CHEBI:33019"/>
        <dbReference type="ChEBI" id="CHEBI:37565"/>
        <dbReference type="ChEBI" id="CHEBI:58805"/>
        <dbReference type="EC" id="2.7.7.65"/>
    </reaction>
</comment>
<dbReference type="HOGENOM" id="CLU_412071_0_0_6"/>
<feature type="transmembrane region" description="Helical" evidence="4">
    <location>
        <begin position="247"/>
        <end position="265"/>
    </location>
</feature>
<dbReference type="FunFam" id="3.30.70.270:FF:000001">
    <property type="entry name" value="Diguanylate cyclase domain protein"/>
    <property type="match status" value="1"/>
</dbReference>